<gene>
    <name evidence="1" type="ORF">AB8U03_16905</name>
</gene>
<reference evidence="1 2" key="1">
    <citation type="submission" date="2024-08" db="EMBL/GenBank/DDBJ databases">
        <title>Clostridium lapicellarii sp. nov., and Clostridium renhuaiense sp. nov., two species isolated from the mud in a fermentation cellar used for producing sauce-flavour Chinese liquors.</title>
        <authorList>
            <person name="Yang F."/>
            <person name="Wang H."/>
            <person name="Chen L.Q."/>
            <person name="Zhou N."/>
            <person name="Lu J.J."/>
            <person name="Pu X.X."/>
            <person name="Wan B."/>
            <person name="Wang L."/>
            <person name="Liu S.J."/>
        </authorList>
    </citation>
    <scope>NUCLEOTIDE SEQUENCE [LARGE SCALE GENOMIC DNA]</scope>
    <source>
        <strain evidence="1 2">MT-5</strain>
    </source>
</reference>
<keyword evidence="2" id="KW-1185">Reference proteome</keyword>
<dbReference type="RefSeq" id="WP_369705737.1">
    <property type="nucleotide sequence ID" value="NZ_JBGEWD010000026.1"/>
</dbReference>
<dbReference type="EMBL" id="JBGEWD010000026">
    <property type="protein sequence ID" value="MEY8001842.1"/>
    <property type="molecule type" value="Genomic_DNA"/>
</dbReference>
<name>A0ABV4BUX4_9CLOT</name>
<comment type="caution">
    <text evidence="1">The sequence shown here is derived from an EMBL/GenBank/DDBJ whole genome shotgun (WGS) entry which is preliminary data.</text>
</comment>
<organism evidence="1 2">
    <name type="scientific">Clostridium moutaii</name>
    <dbReference type="NCBI Taxonomy" id="3240932"/>
    <lineage>
        <taxon>Bacteria</taxon>
        <taxon>Bacillati</taxon>
        <taxon>Bacillota</taxon>
        <taxon>Clostridia</taxon>
        <taxon>Eubacteriales</taxon>
        <taxon>Clostridiaceae</taxon>
        <taxon>Clostridium</taxon>
    </lineage>
</organism>
<accession>A0ABV4BUX4</accession>
<evidence type="ECO:0000313" key="2">
    <source>
        <dbReference type="Proteomes" id="UP001564657"/>
    </source>
</evidence>
<evidence type="ECO:0000313" key="1">
    <source>
        <dbReference type="EMBL" id="MEY8001842.1"/>
    </source>
</evidence>
<sequence>MKKFISIVILIIVTLTTIKYIYISNKCTDIDYAVTHYFTTGIFNKYKVYDMQDMTTSFSNGTVAFIKIEGISSESPHRKVGYTVFLEKNNRGVWKVKKVYPAQVTLQQTNF</sequence>
<protein>
    <submittedName>
        <fullName evidence="1">Uncharacterized protein</fullName>
    </submittedName>
</protein>
<dbReference type="Proteomes" id="UP001564657">
    <property type="component" value="Unassembled WGS sequence"/>
</dbReference>
<proteinExistence type="predicted"/>